<dbReference type="PROSITE" id="PS51007">
    <property type="entry name" value="CYTC"/>
    <property type="match status" value="2"/>
</dbReference>
<evidence type="ECO:0000256" key="2">
    <source>
        <dbReference type="ARBA" id="ARBA00022617"/>
    </source>
</evidence>
<evidence type="ECO:0000313" key="12">
    <source>
        <dbReference type="Proteomes" id="UP001501153"/>
    </source>
</evidence>
<dbReference type="RefSeq" id="WP_345236989.1">
    <property type="nucleotide sequence ID" value="NZ_BAABGZ010000066.1"/>
</dbReference>
<dbReference type="InterPro" id="IPR004852">
    <property type="entry name" value="Di-haem_cyt_c_peroxidsae"/>
</dbReference>
<dbReference type="EMBL" id="BAABGZ010000066">
    <property type="protein sequence ID" value="GAA4362675.1"/>
    <property type="molecule type" value="Genomic_DNA"/>
</dbReference>
<feature type="domain" description="Cytochrome c" evidence="10">
    <location>
        <begin position="210"/>
        <end position="332"/>
    </location>
</feature>
<keyword evidence="3 8" id="KW-0479">Metal-binding</keyword>
<protein>
    <submittedName>
        <fullName evidence="11">Cytochrome c peroxidase</fullName>
    </submittedName>
</protein>
<feature type="domain" description="Cytochrome c" evidence="10">
    <location>
        <begin position="55"/>
        <end position="157"/>
    </location>
</feature>
<sequence>MRPASLALRLAAALGLLGLAAFGTAPVDGGPVPLPQPAGWPQPRYDAHRNPATGAGVALGRALFYDPGLSRDGSISCASCHLQATGFTHVDHAVSHGIEGRQGRRNTLALVNLAWSPSFHWDGGVNSLDVQALNPLTHAAEMDNTLAAVVRRLNTLPNYRRQFARAFRGDSVATGQRVLQALAQFTSGLVSYQSRYDKYLRREPGGELSSAELSGLTLFRSNCGSCHQEPLFTNYTFQNNGLPPDSLAPDPGRAGITGRPQDSLCFRVPSLRNIERSGPYMHDGRFRRLREVLQHYSSGIHHSPTLAPALRQPLRLSPEQQKDIIAFLLTLTDQQFLTDPRFGYLPADALN</sequence>
<evidence type="ECO:0000256" key="5">
    <source>
        <dbReference type="ARBA" id="ARBA00022764"/>
    </source>
</evidence>
<dbReference type="InterPro" id="IPR051395">
    <property type="entry name" value="Cytochrome_c_Peroxidase/MauG"/>
</dbReference>
<dbReference type="GO" id="GO:0004601">
    <property type="term" value="F:peroxidase activity"/>
    <property type="evidence" value="ECO:0007669"/>
    <property type="project" value="UniProtKB-KW"/>
</dbReference>
<evidence type="ECO:0000256" key="3">
    <source>
        <dbReference type="ARBA" id="ARBA00022723"/>
    </source>
</evidence>
<comment type="subcellular location">
    <subcellularLocation>
        <location evidence="1">Periplasm</location>
    </subcellularLocation>
</comment>
<dbReference type="PANTHER" id="PTHR30600:SF10">
    <property type="entry name" value="BLL6722 PROTEIN"/>
    <property type="match status" value="1"/>
</dbReference>
<keyword evidence="2 8" id="KW-0349">Heme</keyword>
<dbReference type="InterPro" id="IPR036909">
    <property type="entry name" value="Cyt_c-like_dom_sf"/>
</dbReference>
<feature type="signal peptide" evidence="9">
    <location>
        <begin position="1"/>
        <end position="25"/>
    </location>
</feature>
<dbReference type="InterPro" id="IPR026259">
    <property type="entry name" value="MauG/Cytc_peroxidase"/>
</dbReference>
<evidence type="ECO:0000256" key="7">
    <source>
        <dbReference type="ARBA" id="ARBA00023004"/>
    </source>
</evidence>
<dbReference type="Pfam" id="PF03150">
    <property type="entry name" value="CCP_MauG"/>
    <property type="match status" value="1"/>
</dbReference>
<feature type="chain" id="PRO_5047520995" evidence="9">
    <location>
        <begin position="26"/>
        <end position="351"/>
    </location>
</feature>
<organism evidence="11 12">
    <name type="scientific">Hymenobacter saemangeumensis</name>
    <dbReference type="NCBI Taxonomy" id="1084522"/>
    <lineage>
        <taxon>Bacteria</taxon>
        <taxon>Pseudomonadati</taxon>
        <taxon>Bacteroidota</taxon>
        <taxon>Cytophagia</taxon>
        <taxon>Cytophagales</taxon>
        <taxon>Hymenobacteraceae</taxon>
        <taxon>Hymenobacter</taxon>
    </lineage>
</organism>
<dbReference type="SUPFAM" id="SSF46626">
    <property type="entry name" value="Cytochrome c"/>
    <property type="match status" value="2"/>
</dbReference>
<evidence type="ECO:0000313" key="11">
    <source>
        <dbReference type="EMBL" id="GAA4362675.1"/>
    </source>
</evidence>
<gene>
    <name evidence="11" type="ORF">GCM10023185_30820</name>
</gene>
<evidence type="ECO:0000256" key="6">
    <source>
        <dbReference type="ARBA" id="ARBA00023002"/>
    </source>
</evidence>
<keyword evidence="11" id="KW-0575">Peroxidase</keyword>
<evidence type="ECO:0000256" key="1">
    <source>
        <dbReference type="ARBA" id="ARBA00004418"/>
    </source>
</evidence>
<keyword evidence="5" id="KW-0574">Periplasm</keyword>
<evidence type="ECO:0000256" key="9">
    <source>
        <dbReference type="SAM" id="SignalP"/>
    </source>
</evidence>
<accession>A0ABP8IMD6</accession>
<dbReference type="PIRSF" id="PIRSF000294">
    <property type="entry name" value="Cytochrome-c_peroxidase"/>
    <property type="match status" value="1"/>
</dbReference>
<evidence type="ECO:0000256" key="4">
    <source>
        <dbReference type="ARBA" id="ARBA00022729"/>
    </source>
</evidence>
<proteinExistence type="predicted"/>
<keyword evidence="7 8" id="KW-0408">Iron</keyword>
<dbReference type="InterPro" id="IPR009056">
    <property type="entry name" value="Cyt_c-like_dom"/>
</dbReference>
<name>A0ABP8IMD6_9BACT</name>
<keyword evidence="12" id="KW-1185">Reference proteome</keyword>
<keyword evidence="4 9" id="KW-0732">Signal</keyword>
<evidence type="ECO:0000259" key="10">
    <source>
        <dbReference type="PROSITE" id="PS51007"/>
    </source>
</evidence>
<dbReference type="Gene3D" id="1.10.760.10">
    <property type="entry name" value="Cytochrome c-like domain"/>
    <property type="match status" value="2"/>
</dbReference>
<keyword evidence="6" id="KW-0560">Oxidoreductase</keyword>
<reference evidence="12" key="1">
    <citation type="journal article" date="2019" name="Int. J. Syst. Evol. Microbiol.">
        <title>The Global Catalogue of Microorganisms (GCM) 10K type strain sequencing project: providing services to taxonomists for standard genome sequencing and annotation.</title>
        <authorList>
            <consortium name="The Broad Institute Genomics Platform"/>
            <consortium name="The Broad Institute Genome Sequencing Center for Infectious Disease"/>
            <person name="Wu L."/>
            <person name="Ma J."/>
        </authorList>
    </citation>
    <scope>NUCLEOTIDE SEQUENCE [LARGE SCALE GENOMIC DNA]</scope>
    <source>
        <strain evidence="12">JCM 17923</strain>
    </source>
</reference>
<dbReference type="PANTHER" id="PTHR30600">
    <property type="entry name" value="CYTOCHROME C PEROXIDASE-RELATED"/>
    <property type="match status" value="1"/>
</dbReference>
<evidence type="ECO:0000256" key="8">
    <source>
        <dbReference type="PROSITE-ProRule" id="PRU00433"/>
    </source>
</evidence>
<comment type="caution">
    <text evidence="11">The sequence shown here is derived from an EMBL/GenBank/DDBJ whole genome shotgun (WGS) entry which is preliminary data.</text>
</comment>
<dbReference type="Proteomes" id="UP001501153">
    <property type="component" value="Unassembled WGS sequence"/>
</dbReference>
<dbReference type="Pfam" id="PF00034">
    <property type="entry name" value="Cytochrom_C"/>
    <property type="match status" value="1"/>
</dbReference>